<name>A0A0K2UVW0_LEPSM</name>
<reference evidence="1" key="1">
    <citation type="submission" date="2014-05" db="EMBL/GenBank/DDBJ databases">
        <authorList>
            <person name="Chronopoulou M."/>
        </authorList>
    </citation>
    <scope>NUCLEOTIDE SEQUENCE</scope>
    <source>
        <tissue evidence="1">Whole organism</tissue>
    </source>
</reference>
<accession>A0A0K2UVW0</accession>
<proteinExistence type="predicted"/>
<protein>
    <submittedName>
        <fullName evidence="1">Uncharacterized protein</fullName>
    </submittedName>
</protein>
<dbReference type="EMBL" id="HACA01024475">
    <property type="protein sequence ID" value="CDW41836.1"/>
    <property type="molecule type" value="Transcribed_RNA"/>
</dbReference>
<sequence length="40" mass="4536">MTFESILDRVTIAITSLYLPKTQINIKNKIVLVDPLSSYP</sequence>
<dbReference type="AlphaFoldDB" id="A0A0K2UVW0"/>
<evidence type="ECO:0000313" key="1">
    <source>
        <dbReference type="EMBL" id="CDW41836.1"/>
    </source>
</evidence>
<organism evidence="1">
    <name type="scientific">Lepeophtheirus salmonis</name>
    <name type="common">Salmon louse</name>
    <name type="synonym">Caligus salmonis</name>
    <dbReference type="NCBI Taxonomy" id="72036"/>
    <lineage>
        <taxon>Eukaryota</taxon>
        <taxon>Metazoa</taxon>
        <taxon>Ecdysozoa</taxon>
        <taxon>Arthropoda</taxon>
        <taxon>Crustacea</taxon>
        <taxon>Multicrustacea</taxon>
        <taxon>Hexanauplia</taxon>
        <taxon>Copepoda</taxon>
        <taxon>Siphonostomatoida</taxon>
        <taxon>Caligidae</taxon>
        <taxon>Lepeophtheirus</taxon>
    </lineage>
</organism>